<proteinExistence type="inferred from homology"/>
<accession>A0A1F4SAT4</accession>
<reference evidence="3 4" key="1">
    <citation type="journal article" date="2016" name="Nat. Commun.">
        <title>Thousands of microbial genomes shed light on interconnected biogeochemical processes in an aquifer system.</title>
        <authorList>
            <person name="Anantharaman K."/>
            <person name="Brown C.T."/>
            <person name="Hug L.A."/>
            <person name="Sharon I."/>
            <person name="Castelle C.J."/>
            <person name="Probst A.J."/>
            <person name="Thomas B.C."/>
            <person name="Singh A."/>
            <person name="Wilkins M.J."/>
            <person name="Karaoz U."/>
            <person name="Brodie E.L."/>
            <person name="Williams K.H."/>
            <person name="Hubbard S.S."/>
            <person name="Banfield J.F."/>
        </authorList>
    </citation>
    <scope>NUCLEOTIDE SEQUENCE [LARGE SCALE GENOMIC DNA]</scope>
</reference>
<dbReference type="Gene3D" id="3.90.770.10">
    <property type="entry name" value="3-hydroxy-3-methylglutaryl-coenzyme A Reductase, Chain A, domain 2"/>
    <property type="match status" value="1"/>
</dbReference>
<protein>
    <recommendedName>
        <fullName evidence="5">Hydroxymethylglutaryl-CoA reductase (NADPH)</fullName>
    </recommendedName>
</protein>
<dbReference type="InterPro" id="IPR009029">
    <property type="entry name" value="HMG_CoA_Rdtase_sub-bd_dom_sf"/>
</dbReference>
<dbReference type="InterPro" id="IPR023074">
    <property type="entry name" value="HMG_CoA_Rdtase_cat_sf"/>
</dbReference>
<dbReference type="InterPro" id="IPR002202">
    <property type="entry name" value="HMG_CoA_Rdtase"/>
</dbReference>
<dbReference type="InterPro" id="IPR009023">
    <property type="entry name" value="HMG_CoA_Rdtase_NAD(P)-bd_sf"/>
</dbReference>
<dbReference type="PROSITE" id="PS50065">
    <property type="entry name" value="HMG_COA_REDUCTASE_4"/>
    <property type="match status" value="1"/>
</dbReference>
<dbReference type="GO" id="GO:0004420">
    <property type="term" value="F:hydroxymethylglutaryl-CoA reductase (NADPH) activity"/>
    <property type="evidence" value="ECO:0007669"/>
    <property type="project" value="InterPro"/>
</dbReference>
<evidence type="ECO:0000256" key="1">
    <source>
        <dbReference type="ARBA" id="ARBA00007661"/>
    </source>
</evidence>
<evidence type="ECO:0000256" key="2">
    <source>
        <dbReference type="ARBA" id="ARBA00023002"/>
    </source>
</evidence>
<gene>
    <name evidence="3" type="ORF">A2290_05050</name>
</gene>
<dbReference type="PRINTS" id="PR00071">
    <property type="entry name" value="HMGCOARDTASE"/>
</dbReference>
<comment type="caution">
    <text evidence="3">The sequence shown here is derived from an EMBL/GenBank/DDBJ whole genome shotgun (WGS) entry which is preliminary data.</text>
</comment>
<dbReference type="SUPFAM" id="SSF55035">
    <property type="entry name" value="NAD-binding domain of HMG-CoA reductase"/>
    <property type="match status" value="1"/>
</dbReference>
<sequence>MSEKFGNKSTKEILPKTSLRKNFDKESIFKKNSFLSDSLGIPLQYINSFSSNPEEFKGNVENLIGVAQIPIGLAGPLKVNGQYACGDYLIPLATTEGALVLSYDMGSKLTNLAGGINTKILSNCIHISPFFIVEKDQDEQKVLEMLTINWREIVELAQSTSKHLNLLEIKTENIGKFLVTKFIYQTGDAQGLNMINNATYIVCEEIKKKTGVSYFLRSHYSGVKHYSILNHKTGYGRKVVASITIPEKLIKRLHVTPTQMNYFFNACTKIGHNAGVQAVNVHAANAITAIFIACGQDVADISSSHVCSTYCELMNNGKDLFIQSTLYNLLVATIGGGTGLPTQKECLEIMGCYGTGKANKLAEIIAACVLAGEITTASAVINGTYVSIHNKYGRNKPK</sequence>
<dbReference type="Gene3D" id="3.30.70.420">
    <property type="entry name" value="Hydroxymethylglutaryl-CoA reductase, class I/II, NAD/NADP-binding domain"/>
    <property type="match status" value="1"/>
</dbReference>
<dbReference type="Proteomes" id="UP000177905">
    <property type="component" value="Unassembled WGS sequence"/>
</dbReference>
<dbReference type="AlphaFoldDB" id="A0A1F4SAT4"/>
<organism evidence="3 4">
    <name type="scientific">candidate division WOR-1 bacterium RIFOXYB2_FULL_36_35</name>
    <dbReference type="NCBI Taxonomy" id="1802578"/>
    <lineage>
        <taxon>Bacteria</taxon>
        <taxon>Bacillati</taxon>
        <taxon>Saganbacteria</taxon>
    </lineage>
</organism>
<evidence type="ECO:0000313" key="4">
    <source>
        <dbReference type="Proteomes" id="UP000177905"/>
    </source>
</evidence>
<dbReference type="EMBL" id="MEUA01000001">
    <property type="protein sequence ID" value="OGC16863.1"/>
    <property type="molecule type" value="Genomic_DNA"/>
</dbReference>
<dbReference type="PANTHER" id="PTHR10572:SF24">
    <property type="entry name" value="3-HYDROXY-3-METHYLGLUTARYL-COENZYME A REDUCTASE"/>
    <property type="match status" value="1"/>
</dbReference>
<evidence type="ECO:0008006" key="5">
    <source>
        <dbReference type="Google" id="ProtNLM"/>
    </source>
</evidence>
<evidence type="ECO:0000313" key="3">
    <source>
        <dbReference type="EMBL" id="OGC16863.1"/>
    </source>
</evidence>
<dbReference type="SUPFAM" id="SSF56542">
    <property type="entry name" value="Substrate-binding domain of HMG-CoA reductase"/>
    <property type="match status" value="1"/>
</dbReference>
<dbReference type="GO" id="GO:0015936">
    <property type="term" value="P:coenzyme A metabolic process"/>
    <property type="evidence" value="ECO:0007669"/>
    <property type="project" value="InterPro"/>
</dbReference>
<keyword evidence="2" id="KW-0560">Oxidoreductase</keyword>
<dbReference type="PANTHER" id="PTHR10572">
    <property type="entry name" value="3-HYDROXY-3-METHYLGLUTARYL-COENZYME A REDUCTASE"/>
    <property type="match status" value="1"/>
</dbReference>
<name>A0A1F4SAT4_UNCSA</name>
<comment type="similarity">
    <text evidence="1">Belongs to the HMG-CoA reductase family.</text>
</comment>
<dbReference type="Pfam" id="PF00368">
    <property type="entry name" value="HMG-CoA_red"/>
    <property type="match status" value="1"/>
</dbReference>